<dbReference type="EMBL" id="LXPE01000035">
    <property type="protein sequence ID" value="OBA25897.1"/>
    <property type="molecule type" value="Genomic_DNA"/>
</dbReference>
<dbReference type="InterPro" id="IPR009069">
    <property type="entry name" value="Cys_alpha_HP_mot_SF"/>
</dbReference>
<reference evidence="9" key="1">
    <citation type="journal article" date="2016" name="Proc. Natl. Acad. Sci. U.S.A.">
        <title>Comparative genomics of biotechnologically important yeasts.</title>
        <authorList>
            <person name="Riley R."/>
            <person name="Haridas S."/>
            <person name="Wolfe K.H."/>
            <person name="Lopes M.R."/>
            <person name="Hittinger C.T."/>
            <person name="Goeker M."/>
            <person name="Salamov A.A."/>
            <person name="Wisecaver J.H."/>
            <person name="Long T.M."/>
            <person name="Calvey C.H."/>
            <person name="Aerts A.L."/>
            <person name="Barry K.W."/>
            <person name="Choi C."/>
            <person name="Clum A."/>
            <person name="Coughlan A.Y."/>
            <person name="Deshpande S."/>
            <person name="Douglass A.P."/>
            <person name="Hanson S.J."/>
            <person name="Klenk H.-P."/>
            <person name="LaButti K.M."/>
            <person name="Lapidus A."/>
            <person name="Lindquist E.A."/>
            <person name="Lipzen A.M."/>
            <person name="Meier-Kolthoff J.P."/>
            <person name="Ohm R.A."/>
            <person name="Otillar R.P."/>
            <person name="Pangilinan J.L."/>
            <person name="Peng Y."/>
            <person name="Rokas A."/>
            <person name="Rosa C.A."/>
            <person name="Scheuner C."/>
            <person name="Sibirny A.A."/>
            <person name="Slot J.C."/>
            <person name="Stielow J.B."/>
            <person name="Sun H."/>
            <person name="Kurtzman C.P."/>
            <person name="Blackwell M."/>
            <person name="Grigoriev I.V."/>
            <person name="Jeffries T.W."/>
        </authorList>
    </citation>
    <scope>NUCLEOTIDE SEQUENCE [LARGE SCALE GENOMIC DNA]</scope>
    <source>
        <strain evidence="9">NRRL Y-1626</strain>
    </source>
</reference>
<dbReference type="InterPro" id="IPR051040">
    <property type="entry name" value="COX23"/>
</dbReference>
<evidence type="ECO:0000256" key="6">
    <source>
        <dbReference type="ARBA" id="ARBA00041104"/>
    </source>
</evidence>
<dbReference type="PANTHER" id="PTHR46811">
    <property type="entry name" value="COILED-COIL-HELIX-COILED-COIL-HELIX DOMAIN-CONTAINING PROTEIN 7"/>
    <property type="match status" value="1"/>
</dbReference>
<dbReference type="Proteomes" id="UP000092321">
    <property type="component" value="Unassembled WGS sequence"/>
</dbReference>
<sequence>MTEETNKTEDNQKTNNIDTKTTTSTKKDEPVIPHFLDELNSQKDLSKVDFTNGDNSKTPSEAIKNYAFYPDHPENALHKYLFALKQPGQYYDPCEESKKMSFKCLERNQDDKYQCQEFFDAYKECKKSWSAAKRMSRTEWKK</sequence>
<comment type="caution">
    <text evidence="8">The sequence shown here is derived from an EMBL/GenBank/DDBJ whole genome shotgun (WGS) entry which is preliminary data.</text>
</comment>
<proteinExistence type="inferred from homology"/>
<gene>
    <name evidence="8" type="ORF">HANVADRAFT_53568</name>
</gene>
<feature type="compositionally biased region" description="Basic and acidic residues" evidence="7">
    <location>
        <begin position="1"/>
        <end position="12"/>
    </location>
</feature>
<feature type="compositionally biased region" description="Low complexity" evidence="7">
    <location>
        <begin position="13"/>
        <end position="24"/>
    </location>
</feature>
<organism evidence="8 9">
    <name type="scientific">Hanseniaspora valbyensis NRRL Y-1626</name>
    <dbReference type="NCBI Taxonomy" id="766949"/>
    <lineage>
        <taxon>Eukaryota</taxon>
        <taxon>Fungi</taxon>
        <taxon>Dikarya</taxon>
        <taxon>Ascomycota</taxon>
        <taxon>Saccharomycotina</taxon>
        <taxon>Saccharomycetes</taxon>
        <taxon>Saccharomycodales</taxon>
        <taxon>Saccharomycodaceae</taxon>
        <taxon>Hanseniaspora</taxon>
    </lineage>
</organism>
<keyword evidence="9" id="KW-1185">Reference proteome</keyword>
<dbReference type="OrthoDB" id="3970270at2759"/>
<evidence type="ECO:0000313" key="9">
    <source>
        <dbReference type="Proteomes" id="UP000092321"/>
    </source>
</evidence>
<comment type="function">
    <text evidence="1">Required for the assembly of cytochrome c oxidase.</text>
</comment>
<comment type="similarity">
    <text evidence="5">Belongs to the COX23 family.</text>
</comment>
<evidence type="ECO:0000256" key="1">
    <source>
        <dbReference type="ARBA" id="ARBA00003875"/>
    </source>
</evidence>
<accession>A0A1B7TB11</accession>
<evidence type="ECO:0000256" key="3">
    <source>
        <dbReference type="ARBA" id="ARBA00023128"/>
    </source>
</evidence>
<dbReference type="SUPFAM" id="SSF47072">
    <property type="entry name" value="Cysteine alpha-hairpin motif"/>
    <property type="match status" value="1"/>
</dbReference>
<keyword evidence="4" id="KW-1015">Disulfide bond</keyword>
<comment type="subcellular location">
    <subcellularLocation>
        <location evidence="2">Mitochondrion intermembrane space</location>
    </subcellularLocation>
</comment>
<dbReference type="PANTHER" id="PTHR46811:SF1">
    <property type="entry name" value="COILED-COIL-HELIX-COILED-COIL-HELIX DOMAIN-CONTAINING PROTEIN 7"/>
    <property type="match status" value="1"/>
</dbReference>
<evidence type="ECO:0000256" key="2">
    <source>
        <dbReference type="ARBA" id="ARBA00004569"/>
    </source>
</evidence>
<evidence type="ECO:0000256" key="5">
    <source>
        <dbReference type="ARBA" id="ARBA00038264"/>
    </source>
</evidence>
<name>A0A1B7TB11_9ASCO</name>
<evidence type="ECO:0000313" key="8">
    <source>
        <dbReference type="EMBL" id="OBA25897.1"/>
    </source>
</evidence>
<dbReference type="AlphaFoldDB" id="A0A1B7TB11"/>
<dbReference type="GO" id="GO:0033108">
    <property type="term" value="P:mitochondrial respiratory chain complex assembly"/>
    <property type="evidence" value="ECO:0007669"/>
    <property type="project" value="TreeGrafter"/>
</dbReference>
<dbReference type="PROSITE" id="PS51808">
    <property type="entry name" value="CHCH"/>
    <property type="match status" value="1"/>
</dbReference>
<evidence type="ECO:0000256" key="7">
    <source>
        <dbReference type="SAM" id="MobiDB-lite"/>
    </source>
</evidence>
<protein>
    <recommendedName>
        <fullName evidence="6">Cytochrome c oxidase-assembly factor COX23, mitochondrial</fullName>
    </recommendedName>
</protein>
<evidence type="ECO:0000256" key="4">
    <source>
        <dbReference type="ARBA" id="ARBA00023157"/>
    </source>
</evidence>
<dbReference type="GO" id="GO:0005758">
    <property type="term" value="C:mitochondrial intermembrane space"/>
    <property type="evidence" value="ECO:0007669"/>
    <property type="project" value="UniProtKB-SubCell"/>
</dbReference>
<feature type="region of interest" description="Disordered" evidence="7">
    <location>
        <begin position="1"/>
        <end position="33"/>
    </location>
</feature>
<keyword evidence="3" id="KW-0496">Mitochondrion</keyword>